<dbReference type="InterPro" id="IPR027278">
    <property type="entry name" value="ACCD_DCysDesulf"/>
</dbReference>
<feature type="modified residue" description="N6-(pyridoxal phosphate)lysine" evidence="5">
    <location>
        <position position="37"/>
    </location>
</feature>
<feature type="domain" description="Tryptophan synthase beta chain-like PALP" evidence="6">
    <location>
        <begin position="4"/>
        <end position="299"/>
    </location>
</feature>
<keyword evidence="3 5" id="KW-0663">Pyridoxal phosphate</keyword>
<dbReference type="RefSeq" id="WP_119478516.1">
    <property type="nucleotide sequence ID" value="NZ_QXML01000007.1"/>
</dbReference>
<name>A0A418PPG6_9BACT</name>
<evidence type="ECO:0000313" key="8">
    <source>
        <dbReference type="Proteomes" id="UP000283522"/>
    </source>
</evidence>
<proteinExistence type="inferred from homology"/>
<comment type="cofactor">
    <cofactor evidence="1">
        <name>pyridoxal 5'-phosphate</name>
        <dbReference type="ChEBI" id="CHEBI:597326"/>
    </cofactor>
</comment>
<dbReference type="Proteomes" id="UP000283522">
    <property type="component" value="Unassembled WGS sequence"/>
</dbReference>
<dbReference type="PANTHER" id="PTHR43780">
    <property type="entry name" value="1-AMINOCYCLOPROPANE-1-CARBOXYLATE DEAMINASE-RELATED"/>
    <property type="match status" value="1"/>
</dbReference>
<dbReference type="OrthoDB" id="9766131at2"/>
<dbReference type="PIRSF" id="PIRSF006278">
    <property type="entry name" value="ACCD_DCysDesulf"/>
    <property type="match status" value="1"/>
</dbReference>
<keyword evidence="8" id="KW-1185">Reference proteome</keyword>
<reference evidence="7 8" key="1">
    <citation type="submission" date="2018-09" db="EMBL/GenBank/DDBJ databases">
        <authorList>
            <person name="Wang X."/>
            <person name="Du Z."/>
        </authorList>
    </citation>
    <scope>NUCLEOTIDE SEQUENCE [LARGE SCALE GENOMIC DNA]</scope>
    <source>
        <strain evidence="7 8">N3</strain>
    </source>
</reference>
<dbReference type="InterPro" id="IPR036052">
    <property type="entry name" value="TrpB-like_PALP_sf"/>
</dbReference>
<dbReference type="InterPro" id="IPR001926">
    <property type="entry name" value="TrpB-like_PALP"/>
</dbReference>
<evidence type="ECO:0000313" key="7">
    <source>
        <dbReference type="EMBL" id="RIW13973.1"/>
    </source>
</evidence>
<sequence>MFRYSPIEYSPYLSKLTQTDFYIKREDLIPFGGGGNKARIVRRLLDDAKKQQADVIVTAGGPYSNFNRALALTAIPEGFLVKIILIQKEEPLPEYPLNKKICDFMGVEFIESLPEKTSDTIRVQLEKLEAKGSRPYFIYGGGHTSVGCEAYLDSSKEILEQLGFVPNLIATPLATGTTFTGLLAGSKIHLPNTEILGISVAREKRQIIANTQAQLGSIHKTQGEVINFSDLENQLVDGYTCGGYGKKTPELEDFIQKTMVHTGLLLDPIYSGKGLFGLTQHLRQTQKYQGKKVVFLHTGGVFNFASKGH</sequence>
<comment type="similarity">
    <text evidence="2">Belongs to the ACC deaminase/D-cysteine desulfhydrase family.</text>
</comment>
<dbReference type="GO" id="GO:0019148">
    <property type="term" value="F:D-cysteine desulfhydrase activity"/>
    <property type="evidence" value="ECO:0007669"/>
    <property type="project" value="TreeGrafter"/>
</dbReference>
<dbReference type="AlphaFoldDB" id="A0A418PPG6"/>
<evidence type="ECO:0000256" key="4">
    <source>
        <dbReference type="PIRSR" id="PIRSR006278-1"/>
    </source>
</evidence>
<protein>
    <submittedName>
        <fullName evidence="7">Pyridoxal-phosphate dependent enzyme</fullName>
    </submittedName>
</protein>
<dbReference type="Pfam" id="PF00291">
    <property type="entry name" value="PALP"/>
    <property type="match status" value="1"/>
</dbReference>
<evidence type="ECO:0000256" key="2">
    <source>
        <dbReference type="ARBA" id="ARBA00008639"/>
    </source>
</evidence>
<accession>A0A418PPG6</accession>
<dbReference type="Gene3D" id="3.40.50.1100">
    <property type="match status" value="2"/>
</dbReference>
<organism evidence="7 8">
    <name type="scientific">Algoriphagus lacus</name>
    <dbReference type="NCBI Taxonomy" id="2056311"/>
    <lineage>
        <taxon>Bacteria</taxon>
        <taxon>Pseudomonadati</taxon>
        <taxon>Bacteroidota</taxon>
        <taxon>Cytophagia</taxon>
        <taxon>Cytophagales</taxon>
        <taxon>Cyclobacteriaceae</taxon>
        <taxon>Algoriphagus</taxon>
    </lineage>
</organism>
<evidence type="ECO:0000256" key="5">
    <source>
        <dbReference type="PIRSR" id="PIRSR006278-2"/>
    </source>
</evidence>
<evidence type="ECO:0000256" key="3">
    <source>
        <dbReference type="ARBA" id="ARBA00022898"/>
    </source>
</evidence>
<feature type="active site" description="Nucleophile" evidence="4">
    <location>
        <position position="64"/>
    </location>
</feature>
<evidence type="ECO:0000256" key="1">
    <source>
        <dbReference type="ARBA" id="ARBA00001933"/>
    </source>
</evidence>
<dbReference type="SUPFAM" id="SSF53686">
    <property type="entry name" value="Tryptophan synthase beta subunit-like PLP-dependent enzymes"/>
    <property type="match status" value="1"/>
</dbReference>
<gene>
    <name evidence="7" type="ORF">D0X99_14265</name>
</gene>
<comment type="caution">
    <text evidence="7">The sequence shown here is derived from an EMBL/GenBank/DDBJ whole genome shotgun (WGS) entry which is preliminary data.</text>
</comment>
<evidence type="ECO:0000259" key="6">
    <source>
        <dbReference type="Pfam" id="PF00291"/>
    </source>
</evidence>
<dbReference type="EMBL" id="QXML01000007">
    <property type="protein sequence ID" value="RIW13973.1"/>
    <property type="molecule type" value="Genomic_DNA"/>
</dbReference>
<dbReference type="PANTHER" id="PTHR43780:SF2">
    <property type="entry name" value="1-AMINOCYCLOPROPANE-1-CARBOXYLATE DEAMINASE-RELATED"/>
    <property type="match status" value="1"/>
</dbReference>